<keyword evidence="1" id="KW-1185">Reference proteome</keyword>
<name>A0A915K079_ROMCU</name>
<proteinExistence type="predicted"/>
<organism evidence="1 2">
    <name type="scientific">Romanomermis culicivorax</name>
    <name type="common">Nematode worm</name>
    <dbReference type="NCBI Taxonomy" id="13658"/>
    <lineage>
        <taxon>Eukaryota</taxon>
        <taxon>Metazoa</taxon>
        <taxon>Ecdysozoa</taxon>
        <taxon>Nematoda</taxon>
        <taxon>Enoplea</taxon>
        <taxon>Dorylaimia</taxon>
        <taxon>Mermithida</taxon>
        <taxon>Mermithoidea</taxon>
        <taxon>Mermithidae</taxon>
        <taxon>Romanomermis</taxon>
    </lineage>
</organism>
<evidence type="ECO:0000313" key="1">
    <source>
        <dbReference type="Proteomes" id="UP000887565"/>
    </source>
</evidence>
<dbReference type="Proteomes" id="UP000887565">
    <property type="component" value="Unplaced"/>
</dbReference>
<evidence type="ECO:0000313" key="2">
    <source>
        <dbReference type="WBParaSite" id="nRc.2.0.1.t32181-RA"/>
    </source>
</evidence>
<sequence>MCSLMCPPGTILTTFGLLTNDWLDVQAPEQQTMRKGFKLTNQPVIDLNWPPVIPFLAKFKEQRLNRLTFITNFSFSSRFTPSYCFSIYLEHPFAGYARIAALFQVNDIFSAGVGQTEEVFFVAPTETSFGVIRPSYVFVYEIGKRPVVRIHNSQLHGIRILKKTMRQ</sequence>
<reference evidence="2" key="1">
    <citation type="submission" date="2022-11" db="UniProtKB">
        <authorList>
            <consortium name="WormBaseParasite"/>
        </authorList>
    </citation>
    <scope>IDENTIFICATION</scope>
</reference>
<dbReference type="WBParaSite" id="nRc.2.0.1.t32181-RA">
    <property type="protein sequence ID" value="nRc.2.0.1.t32181-RA"/>
    <property type="gene ID" value="nRc.2.0.1.g32181"/>
</dbReference>
<accession>A0A915K079</accession>
<dbReference type="AlphaFoldDB" id="A0A915K079"/>
<protein>
    <submittedName>
        <fullName evidence="2">Uncharacterized protein</fullName>
    </submittedName>
</protein>